<sequence length="77" mass="9491">MICRHEEKVPIHCQKEMKYYQKGNFRKIDILRCEDCGEEIYMPMHCNVPMLYVDEDYYPVYELSENEKNEMRKIYGE</sequence>
<reference evidence="1 2" key="1">
    <citation type="submission" date="2018-05" db="EMBL/GenBank/DDBJ databases">
        <title>Complete Genome Sequences of Extremely Thermoacidophilic, Metal-Mobilizing Type-Strain Members of the Archaeal Family Sulfolobaceae: Acidianus brierleyi DSM-1651T, Acidianus sulfidivorans DSM-18786T, Metallosphaera hakonensis DSM-7519T, and Metallosphaera prunae DSM-10039T.</title>
        <authorList>
            <person name="Counts J.A."/>
            <person name="Kelly R.M."/>
        </authorList>
    </citation>
    <scope>NUCLEOTIDE SEQUENCE [LARGE SCALE GENOMIC DNA]</scope>
    <source>
        <strain evidence="1 2">DSM 1651</strain>
    </source>
</reference>
<dbReference type="EMBL" id="CP029289">
    <property type="protein sequence ID" value="AWR95562.1"/>
    <property type="molecule type" value="Genomic_DNA"/>
</dbReference>
<gene>
    <name evidence="1" type="ORF">DFR85_14155</name>
</gene>
<protein>
    <submittedName>
        <fullName evidence="1">Uncharacterized protein</fullName>
    </submittedName>
</protein>
<keyword evidence="2" id="KW-1185">Reference proteome</keyword>
<evidence type="ECO:0000313" key="1">
    <source>
        <dbReference type="EMBL" id="AWR95562.1"/>
    </source>
</evidence>
<organism evidence="1 2">
    <name type="scientific">Acidianus brierleyi</name>
    <dbReference type="NCBI Taxonomy" id="41673"/>
    <lineage>
        <taxon>Archaea</taxon>
        <taxon>Thermoproteota</taxon>
        <taxon>Thermoprotei</taxon>
        <taxon>Sulfolobales</taxon>
        <taxon>Sulfolobaceae</taxon>
        <taxon>Acidianus</taxon>
    </lineage>
</organism>
<proteinExistence type="predicted"/>
<dbReference type="KEGG" id="abri:DFR85_14155"/>
<dbReference type="AlphaFoldDB" id="A0A2U9IHN8"/>
<name>A0A2U9IHN8_9CREN</name>
<accession>A0A2U9IHN8</accession>
<dbReference type="Proteomes" id="UP000248044">
    <property type="component" value="Chromosome"/>
</dbReference>
<evidence type="ECO:0000313" key="2">
    <source>
        <dbReference type="Proteomes" id="UP000248044"/>
    </source>
</evidence>